<gene>
    <name evidence="2" type="ORF">NQ315_002798</name>
</gene>
<evidence type="ECO:0000313" key="3">
    <source>
        <dbReference type="Proteomes" id="UP001159042"/>
    </source>
</evidence>
<evidence type="ECO:0008006" key="4">
    <source>
        <dbReference type="Google" id="ProtNLM"/>
    </source>
</evidence>
<dbReference type="PANTHER" id="PTHR33327">
    <property type="entry name" value="ENDONUCLEASE"/>
    <property type="match status" value="1"/>
</dbReference>
<dbReference type="PANTHER" id="PTHR33327:SF3">
    <property type="entry name" value="RNA-DIRECTED DNA POLYMERASE"/>
    <property type="match status" value="1"/>
</dbReference>
<feature type="region of interest" description="Disordered" evidence="1">
    <location>
        <begin position="172"/>
        <end position="198"/>
    </location>
</feature>
<feature type="compositionally biased region" description="Basic residues" evidence="1">
    <location>
        <begin position="176"/>
        <end position="192"/>
    </location>
</feature>
<evidence type="ECO:0000256" key="1">
    <source>
        <dbReference type="SAM" id="MobiDB-lite"/>
    </source>
</evidence>
<reference evidence="2 3" key="1">
    <citation type="journal article" date="2023" name="Insect Mol. Biol.">
        <title>Genome sequencing provides insights into the evolution of gene families encoding plant cell wall-degrading enzymes in longhorned beetles.</title>
        <authorList>
            <person name="Shin N.R."/>
            <person name="Okamura Y."/>
            <person name="Kirsch R."/>
            <person name="Pauchet Y."/>
        </authorList>
    </citation>
    <scope>NUCLEOTIDE SEQUENCE [LARGE SCALE GENOMIC DNA]</scope>
    <source>
        <strain evidence="2">EAD_L_NR</strain>
    </source>
</reference>
<dbReference type="AlphaFoldDB" id="A0AAV8VKL2"/>
<protein>
    <recommendedName>
        <fullName evidence="4">Gag protein</fullName>
    </recommendedName>
</protein>
<organism evidence="2 3">
    <name type="scientific">Exocentrus adspersus</name>
    <dbReference type="NCBI Taxonomy" id="1586481"/>
    <lineage>
        <taxon>Eukaryota</taxon>
        <taxon>Metazoa</taxon>
        <taxon>Ecdysozoa</taxon>
        <taxon>Arthropoda</taxon>
        <taxon>Hexapoda</taxon>
        <taxon>Insecta</taxon>
        <taxon>Pterygota</taxon>
        <taxon>Neoptera</taxon>
        <taxon>Endopterygota</taxon>
        <taxon>Coleoptera</taxon>
        <taxon>Polyphaga</taxon>
        <taxon>Cucujiformia</taxon>
        <taxon>Chrysomeloidea</taxon>
        <taxon>Cerambycidae</taxon>
        <taxon>Lamiinae</taxon>
        <taxon>Acanthocinini</taxon>
        <taxon>Exocentrus</taxon>
    </lineage>
</organism>
<comment type="caution">
    <text evidence="2">The sequence shown here is derived from an EMBL/GenBank/DDBJ whole genome shotgun (WGS) entry which is preliminary data.</text>
</comment>
<evidence type="ECO:0000313" key="2">
    <source>
        <dbReference type="EMBL" id="KAJ8914525.1"/>
    </source>
</evidence>
<keyword evidence="3" id="KW-1185">Reference proteome</keyword>
<sequence length="232" mass="27242">MYEGENSIWWWRSDSLEWSYEQWEDRFGCTDWRKHEEVEDILQNPPADGKVEKIKRELIQRLSVSQEQRTRRLLEHEEIGDRTPSQFLRHLRNLAGSSVPDDFINTLWVNRLPTYMQAILATQTDSTLEKIGTLADKIHEANPKAQQISAVSVNPKIEMLSKQIAELTKEVAKMRTNNRRRPTTRSRSRNRRSSVSENHNNDMCWFHNTFGVRAKKCREPCSFRSENGVDSP</sequence>
<name>A0AAV8VKL2_9CUCU</name>
<accession>A0AAV8VKL2</accession>
<dbReference type="Proteomes" id="UP001159042">
    <property type="component" value="Unassembled WGS sequence"/>
</dbReference>
<dbReference type="EMBL" id="JANEYG010000070">
    <property type="protein sequence ID" value="KAJ8914525.1"/>
    <property type="molecule type" value="Genomic_DNA"/>
</dbReference>
<proteinExistence type="predicted"/>